<dbReference type="EMBL" id="JAULUE010002053">
    <property type="protein sequence ID" value="KAK5896807.1"/>
    <property type="molecule type" value="Genomic_DNA"/>
</dbReference>
<name>A0AAN8C464_9TELE</name>
<keyword evidence="2" id="KW-1185">Reference proteome</keyword>
<dbReference type="AlphaFoldDB" id="A0AAN8C464"/>
<protein>
    <submittedName>
        <fullName evidence="1">Uncharacterized protein</fullName>
    </submittedName>
</protein>
<evidence type="ECO:0000313" key="1">
    <source>
        <dbReference type="EMBL" id="KAK5896807.1"/>
    </source>
</evidence>
<organism evidence="1 2">
    <name type="scientific">Champsocephalus esox</name>
    <name type="common">pike icefish</name>
    <dbReference type="NCBI Taxonomy" id="159716"/>
    <lineage>
        <taxon>Eukaryota</taxon>
        <taxon>Metazoa</taxon>
        <taxon>Chordata</taxon>
        <taxon>Craniata</taxon>
        <taxon>Vertebrata</taxon>
        <taxon>Euteleostomi</taxon>
        <taxon>Actinopterygii</taxon>
        <taxon>Neopterygii</taxon>
        <taxon>Teleostei</taxon>
        <taxon>Neoteleostei</taxon>
        <taxon>Acanthomorphata</taxon>
        <taxon>Eupercaria</taxon>
        <taxon>Perciformes</taxon>
        <taxon>Notothenioidei</taxon>
        <taxon>Channichthyidae</taxon>
        <taxon>Champsocephalus</taxon>
    </lineage>
</organism>
<dbReference type="Proteomes" id="UP001335648">
    <property type="component" value="Unassembled WGS sequence"/>
</dbReference>
<evidence type="ECO:0000313" key="2">
    <source>
        <dbReference type="Proteomes" id="UP001335648"/>
    </source>
</evidence>
<proteinExistence type="predicted"/>
<comment type="caution">
    <text evidence="1">The sequence shown here is derived from an EMBL/GenBank/DDBJ whole genome shotgun (WGS) entry which is preliminary data.</text>
</comment>
<sequence length="172" mass="18978">MGADNYQNLWKRGGQRQECTHTPACGCGLHYLVWRSPSACLCSSSETAVGISSLPMPTFLHRHSKPAPFIILQQPCSNWAASPPAVTHHLLHIEPEEIQMYLVRLNPVVSSAFELHMWAAEPQQLHRADPRRCSVLFSLLVPACPSLHSGSPVMMWPISLTGDEATALWASS</sequence>
<reference evidence="1 2" key="1">
    <citation type="journal article" date="2023" name="Mol. Biol. Evol.">
        <title>Genomics of Secondarily Temperate Adaptation in the Only Non-Antarctic Icefish.</title>
        <authorList>
            <person name="Rivera-Colon A.G."/>
            <person name="Rayamajhi N."/>
            <person name="Minhas B.F."/>
            <person name="Madrigal G."/>
            <person name="Bilyk K.T."/>
            <person name="Yoon V."/>
            <person name="Hune M."/>
            <person name="Gregory S."/>
            <person name="Cheng C.H.C."/>
            <person name="Catchen J.M."/>
        </authorList>
    </citation>
    <scope>NUCLEOTIDE SEQUENCE [LARGE SCALE GENOMIC DNA]</scope>
    <source>
        <strain evidence="1">JC2023a</strain>
    </source>
</reference>
<accession>A0AAN8C464</accession>
<gene>
    <name evidence="1" type="ORF">CesoFtcFv8_009930</name>
</gene>